<name>A0A645J2Z4_9ZZZZ</name>
<protein>
    <submittedName>
        <fullName evidence="1">Uncharacterized protein</fullName>
    </submittedName>
</protein>
<dbReference type="AlphaFoldDB" id="A0A645J2Z4"/>
<accession>A0A645J2Z4</accession>
<sequence>MPRNRKLGNQTARKGVMAPLTENDVDKVENMMYKELKAKPIPKCKPIPPLTFLEARETPINVIINAANGMEYR</sequence>
<comment type="caution">
    <text evidence="1">The sequence shown here is derived from an EMBL/GenBank/DDBJ whole genome shotgun (WGS) entry which is preliminary data.</text>
</comment>
<organism evidence="1">
    <name type="scientific">bioreactor metagenome</name>
    <dbReference type="NCBI Taxonomy" id="1076179"/>
    <lineage>
        <taxon>unclassified sequences</taxon>
        <taxon>metagenomes</taxon>
        <taxon>ecological metagenomes</taxon>
    </lineage>
</organism>
<proteinExistence type="predicted"/>
<dbReference type="EMBL" id="VSSQ01130408">
    <property type="protein sequence ID" value="MPN58085.1"/>
    <property type="molecule type" value="Genomic_DNA"/>
</dbReference>
<evidence type="ECO:0000313" key="1">
    <source>
        <dbReference type="EMBL" id="MPN58085.1"/>
    </source>
</evidence>
<gene>
    <name evidence="1" type="ORF">SDC9_205786</name>
</gene>
<reference evidence="1" key="1">
    <citation type="submission" date="2019-08" db="EMBL/GenBank/DDBJ databases">
        <authorList>
            <person name="Kucharzyk K."/>
            <person name="Murdoch R.W."/>
            <person name="Higgins S."/>
            <person name="Loffler F."/>
        </authorList>
    </citation>
    <scope>NUCLEOTIDE SEQUENCE</scope>
</reference>